<protein>
    <recommendedName>
        <fullName evidence="4">NADH dehydrogenase [ubiquinone] 1 alpha subcomplex subunit 4</fullName>
    </recommendedName>
</protein>
<dbReference type="AlphaFoldDB" id="A0A9P6T7R1"/>
<keyword evidence="1" id="KW-0812">Transmembrane</keyword>
<dbReference type="OrthoDB" id="5511684at2759"/>
<comment type="caution">
    <text evidence="2">The sequence shown here is derived from an EMBL/GenBank/DDBJ whole genome shotgun (WGS) entry which is preliminary data.</text>
</comment>
<feature type="transmembrane region" description="Helical" evidence="1">
    <location>
        <begin position="12"/>
        <end position="33"/>
    </location>
</feature>
<evidence type="ECO:0008006" key="4">
    <source>
        <dbReference type="Google" id="ProtNLM"/>
    </source>
</evidence>
<keyword evidence="1" id="KW-1133">Transmembrane helix</keyword>
<evidence type="ECO:0000313" key="2">
    <source>
        <dbReference type="EMBL" id="KAG0142206.1"/>
    </source>
</evidence>
<keyword evidence="1" id="KW-0472">Membrane</keyword>
<dbReference type="PANTHER" id="PTHR14256">
    <property type="entry name" value="NADH-UBIQUINONE OXIDOREDUCTASE MLRQ SUBUNIT"/>
    <property type="match status" value="1"/>
</dbReference>
<accession>A0A9P6T7R1</accession>
<keyword evidence="3" id="KW-1185">Reference proteome</keyword>
<evidence type="ECO:0000256" key="1">
    <source>
        <dbReference type="SAM" id="Phobius"/>
    </source>
</evidence>
<reference evidence="2" key="1">
    <citation type="submission" date="2013-11" db="EMBL/GenBank/DDBJ databases">
        <title>Genome sequence of the fusiform rust pathogen reveals effectors for host alternation and coevolution with pine.</title>
        <authorList>
            <consortium name="DOE Joint Genome Institute"/>
            <person name="Smith K."/>
            <person name="Pendleton A."/>
            <person name="Kubisiak T."/>
            <person name="Anderson C."/>
            <person name="Salamov A."/>
            <person name="Aerts A."/>
            <person name="Riley R."/>
            <person name="Clum A."/>
            <person name="Lindquist E."/>
            <person name="Ence D."/>
            <person name="Campbell M."/>
            <person name="Kronenberg Z."/>
            <person name="Feau N."/>
            <person name="Dhillon B."/>
            <person name="Hamelin R."/>
            <person name="Burleigh J."/>
            <person name="Smith J."/>
            <person name="Yandell M."/>
            <person name="Nelson C."/>
            <person name="Grigoriev I."/>
            <person name="Davis J."/>
        </authorList>
    </citation>
    <scope>NUCLEOTIDE SEQUENCE</scope>
    <source>
        <strain evidence="2">G11</strain>
    </source>
</reference>
<evidence type="ECO:0000313" key="3">
    <source>
        <dbReference type="Proteomes" id="UP000886653"/>
    </source>
</evidence>
<name>A0A9P6T7R1_9BASI</name>
<dbReference type="EMBL" id="MU167356">
    <property type="protein sequence ID" value="KAG0142206.1"/>
    <property type="molecule type" value="Genomic_DNA"/>
</dbReference>
<dbReference type="InterPro" id="IPR010530">
    <property type="entry name" value="B12D"/>
</dbReference>
<dbReference type="Pfam" id="PF06522">
    <property type="entry name" value="B12D"/>
    <property type="match status" value="1"/>
</dbReference>
<sequence length="116" mass="13225">MATFIAKNAALIPLFVAVGLGLGGGIGFGVHYLKNNQDVVLRKSKSKDPWNQVQQYTNTKLFSFNPDFWSSRAQLKDPRLSFMEQKPEGERSLHEQAMVEHARQIRMADKERTHHS</sequence>
<dbReference type="PANTHER" id="PTHR14256:SF1">
    <property type="entry name" value="GEO09626P1"/>
    <property type="match status" value="1"/>
</dbReference>
<gene>
    <name evidence="2" type="ORF">CROQUDRAFT_662844</name>
</gene>
<organism evidence="2 3">
    <name type="scientific">Cronartium quercuum f. sp. fusiforme G11</name>
    <dbReference type="NCBI Taxonomy" id="708437"/>
    <lineage>
        <taxon>Eukaryota</taxon>
        <taxon>Fungi</taxon>
        <taxon>Dikarya</taxon>
        <taxon>Basidiomycota</taxon>
        <taxon>Pucciniomycotina</taxon>
        <taxon>Pucciniomycetes</taxon>
        <taxon>Pucciniales</taxon>
        <taxon>Coleosporiaceae</taxon>
        <taxon>Cronartium</taxon>
    </lineage>
</organism>
<dbReference type="Proteomes" id="UP000886653">
    <property type="component" value="Unassembled WGS sequence"/>
</dbReference>
<proteinExistence type="predicted"/>